<keyword evidence="2" id="KW-1185">Reference proteome</keyword>
<reference evidence="2" key="1">
    <citation type="journal article" date="2023" name="Mar. Drugs">
        <title>Gemmata algarum, a Novel Planctomycete Isolated from an Algal Mat, Displays Antimicrobial Activity.</title>
        <authorList>
            <person name="Kumar G."/>
            <person name="Kallscheuer N."/>
            <person name="Kashif M."/>
            <person name="Ahamad S."/>
            <person name="Jagadeeshwari U."/>
            <person name="Pannikurungottu S."/>
            <person name="Haufschild T."/>
            <person name="Kabuu M."/>
            <person name="Sasikala C."/>
            <person name="Jogler C."/>
            <person name="Ramana C."/>
        </authorList>
    </citation>
    <scope>NUCLEOTIDE SEQUENCE [LARGE SCALE GENOMIC DNA]</scope>
    <source>
        <strain evidence="2">JC673</strain>
    </source>
</reference>
<comment type="caution">
    <text evidence="1">The sequence shown here is derived from an EMBL/GenBank/DDBJ whole genome shotgun (WGS) entry which is preliminary data.</text>
</comment>
<dbReference type="Proteomes" id="UP001272242">
    <property type="component" value="Unassembled WGS sequence"/>
</dbReference>
<gene>
    <name evidence="1" type="ORF">R5W23_000125</name>
</gene>
<evidence type="ECO:0000313" key="1">
    <source>
        <dbReference type="EMBL" id="MDY3557598.1"/>
    </source>
</evidence>
<evidence type="ECO:0000313" key="2">
    <source>
        <dbReference type="Proteomes" id="UP001272242"/>
    </source>
</evidence>
<accession>A0ABU5EQH5</accession>
<dbReference type="Gene3D" id="2.40.360.20">
    <property type="match status" value="1"/>
</dbReference>
<protein>
    <recommendedName>
        <fullName evidence="3">DUF3108 domain-containing protein</fullName>
    </recommendedName>
</protein>
<evidence type="ECO:0008006" key="3">
    <source>
        <dbReference type="Google" id="ProtNLM"/>
    </source>
</evidence>
<dbReference type="RefSeq" id="WP_320684651.1">
    <property type="nucleotide sequence ID" value="NZ_JAXBLV010000001.1"/>
</dbReference>
<dbReference type="EMBL" id="JAXBLV010000001">
    <property type="protein sequence ID" value="MDY3557598.1"/>
    <property type="molecule type" value="Genomic_DNA"/>
</dbReference>
<sequence>MRHVPLIVLGLALPTTAAPVPKDAGKNLIYFPTVVGAKWVYEDERGGEEAVEVSAVEKDGDELVVSRKGVDGTSTRYTQMIVSTKGLRQPKDAFNDKPEPVWVLKCGLRAGESWETPSGKRTLHEAEEVKVPAGTFKAIRVVLESGTETLTSWYAPGVGEVKRTQKRCGTVTVIRSLKSFTPGKK</sequence>
<proteinExistence type="predicted"/>
<organism evidence="1 2">
    <name type="scientific">Gemmata algarum</name>
    <dbReference type="NCBI Taxonomy" id="2975278"/>
    <lineage>
        <taxon>Bacteria</taxon>
        <taxon>Pseudomonadati</taxon>
        <taxon>Planctomycetota</taxon>
        <taxon>Planctomycetia</taxon>
        <taxon>Gemmatales</taxon>
        <taxon>Gemmataceae</taxon>
        <taxon>Gemmata</taxon>
    </lineage>
</organism>
<name>A0ABU5EQH5_9BACT</name>